<feature type="region of interest" description="Disordered" evidence="1">
    <location>
        <begin position="792"/>
        <end position="823"/>
    </location>
</feature>
<feature type="compositionally biased region" description="Polar residues" evidence="1">
    <location>
        <begin position="554"/>
        <end position="577"/>
    </location>
</feature>
<feature type="compositionally biased region" description="Polar residues" evidence="1">
    <location>
        <begin position="295"/>
        <end position="313"/>
    </location>
</feature>
<dbReference type="WBParaSite" id="HNAJ_0000004201-mRNA-1">
    <property type="protein sequence ID" value="HNAJ_0000004201-mRNA-1"/>
    <property type="gene ID" value="HNAJ_0000004201"/>
</dbReference>
<reference evidence="2" key="1">
    <citation type="submission" date="2016-04" db="UniProtKB">
        <authorList>
            <consortium name="WormBaseParasite"/>
        </authorList>
    </citation>
    <scope>IDENTIFICATION</scope>
</reference>
<sequence length="1295" mass="142122">LYHMQRQGVTDSVSLQSSLNSSFINEFNAIEQALNSEIDFISPRSSSYLEGSASKSDISNGEENNRSIVSGSANEEYESDSFEVLRPPNARPLPIEDPIETYDLIIDEMKSNGVQWVPENQMNKSLSEVRLAAPDCQQSQNALTPTKSSSLFSTNGIENANNGHQQPINGTTTVQKPSSGANDQSAAENERKLRELQNQLNQVYISLSLSTFVCLVAMWSEDLLACASCGGGVGDDALGCGYTKDFGYEKATRKQQEDYIQQLQHYYDNLLAKHAAAEMTIDHFRFRNQVDPNDASLNNKTPTSNPKTPSHSTGLYGRKLISTSLDTCSPGPLLSKSNHRQSHTTGSLMTLRGNGSPNEESMPKRISSVTPKVHLMSLSSVSQNPLEVEPDQQQCNGSAPFGPVDGVNEGDSSYRNTNPSLNNSRVNHLHQRSGSNVDMANQEAARSLESQLTSSLDALHDKLKAIEVRLFGDHRNGALAAIKSELEDLSRRYQAGLYLWSEGGFDGNTVVGSRLNQLIQLLERVGSGEQKDATISTPTRPSSLRLVDSHRPNSTELNPTTSSVHTTSLGRQESLSSPVPVLHNTAVGVNTFNDEQGSSSAPTSTGSSLESAESFFVRLLARYNKLKITPGHSKDMESLMQRMLQLSDRYSNQSTVIFPPRSLRRMFESDYTLNTGVNEPLDSSSQIFTQPLSSNMVNDASTKPRQIISPDSGVAQTPLGSSGSSGTSCYGVAIPSRATHLVGNFRETSDFSRPKSATAQTVTHDAPTMDAERKQSDSGFWATDSYSAAPAPLYKGASIPSTQSTEHSDEINIDPNAGRASKMLPDEVMSLEADIKRLREGIARLTSSASVSSGPLYRDNVANSVSSSSTCEEQPRRKSSRRQTLGSNRKSNTMGSSAARLSSLTRRRPRLPNSSSSSSDDDGRGTTFSPYATRPRYPHSSRSRNRRSLNPSSPPLEVIGSCIDPQPRNPLPAQTRVYRRNSSTSRGHDELSSVSHRRSHSTTGRSRSYYHPCGSCGGSGYNINVIGREPEGEFAYEPPLHNHSISDTYTMPTRVIYEYSRQGPVIRLPNHDYSGWTERVYGMKEVYGSSVSPQTGRAYNTIGHQPSTNLRQNWLNPNQPAWDVAGRQSGMMPATSSPITHQKSTRKTRQYMPSVGSNSLFYHHSQLEDTLSSGSDDMEAPQRDVAVLPSSKSFRNNSSRNRRRSEYRPMSTEQGGFSSPTNPSIDAFSTARSVTQMAHQLNNKLSRHSECRENAPHQQRSFQQLPSSSVRHSSRSRLQSNGSYLTTTLDDDNDF</sequence>
<feature type="compositionally biased region" description="Low complexity" evidence="1">
    <location>
        <begin position="1190"/>
        <end position="1199"/>
    </location>
</feature>
<feature type="compositionally biased region" description="Polar residues" evidence="1">
    <location>
        <begin position="861"/>
        <end position="872"/>
    </location>
</feature>
<feature type="region of interest" description="Disordered" evidence="1">
    <location>
        <begin position="1169"/>
        <end position="1226"/>
    </location>
</feature>
<feature type="compositionally biased region" description="Low complexity" evidence="1">
    <location>
        <begin position="1267"/>
        <end position="1280"/>
    </location>
</feature>
<feature type="compositionally biased region" description="Polar residues" evidence="1">
    <location>
        <begin position="533"/>
        <end position="542"/>
    </location>
</feature>
<feature type="region of interest" description="Disordered" evidence="1">
    <location>
        <begin position="1249"/>
        <end position="1295"/>
    </location>
</feature>
<evidence type="ECO:0000256" key="1">
    <source>
        <dbReference type="SAM" id="MobiDB-lite"/>
    </source>
</evidence>
<feature type="compositionally biased region" description="Polar residues" evidence="1">
    <location>
        <begin position="882"/>
        <end position="894"/>
    </location>
</feature>
<feature type="compositionally biased region" description="Polar residues" evidence="1">
    <location>
        <begin position="1256"/>
        <end position="1266"/>
    </location>
</feature>
<feature type="compositionally biased region" description="Polar residues" evidence="1">
    <location>
        <begin position="51"/>
        <end position="73"/>
    </location>
</feature>
<feature type="region of interest" description="Disordered" evidence="1">
    <location>
        <begin position="292"/>
        <end position="314"/>
    </location>
</feature>
<proteinExistence type="predicted"/>
<accession>A0A158QGG7</accession>
<organism evidence="2">
    <name type="scientific">Rodentolepis nana</name>
    <name type="common">Dwarf tapeworm</name>
    <name type="synonym">Hymenolepis nana</name>
    <dbReference type="NCBI Taxonomy" id="102285"/>
    <lineage>
        <taxon>Eukaryota</taxon>
        <taxon>Metazoa</taxon>
        <taxon>Spiralia</taxon>
        <taxon>Lophotrochozoa</taxon>
        <taxon>Platyhelminthes</taxon>
        <taxon>Cestoda</taxon>
        <taxon>Eucestoda</taxon>
        <taxon>Cyclophyllidea</taxon>
        <taxon>Hymenolepididae</taxon>
        <taxon>Rodentolepis</taxon>
    </lineage>
</organism>
<feature type="region of interest" description="Disordered" evidence="1">
    <location>
        <begin position="154"/>
        <end position="191"/>
    </location>
</feature>
<feature type="compositionally biased region" description="Polar residues" evidence="1">
    <location>
        <begin position="1211"/>
        <end position="1224"/>
    </location>
</feature>
<feature type="region of interest" description="Disordered" evidence="1">
    <location>
        <begin position="51"/>
        <end position="75"/>
    </location>
</feature>
<evidence type="ECO:0000313" key="2">
    <source>
        <dbReference type="WBParaSite" id="HNAJ_0000004201-mRNA-1"/>
    </source>
</evidence>
<feature type="compositionally biased region" description="Polar residues" evidence="1">
    <location>
        <begin position="343"/>
        <end position="359"/>
    </location>
</feature>
<name>A0A158QGG7_RODNA</name>
<feature type="compositionally biased region" description="Polar residues" evidence="1">
    <location>
        <begin position="410"/>
        <end position="434"/>
    </location>
</feature>
<feature type="region of interest" description="Disordered" evidence="1">
    <location>
        <begin position="387"/>
        <end position="434"/>
    </location>
</feature>
<feature type="region of interest" description="Disordered" evidence="1">
    <location>
        <begin position="749"/>
        <end position="777"/>
    </location>
</feature>
<feature type="region of interest" description="Disordered" evidence="1">
    <location>
        <begin position="330"/>
        <end position="364"/>
    </location>
</feature>
<feature type="region of interest" description="Disordered" evidence="1">
    <location>
        <begin position="527"/>
        <end position="580"/>
    </location>
</feature>
<feature type="compositionally biased region" description="Low complexity" evidence="1">
    <location>
        <begin position="895"/>
        <end position="904"/>
    </location>
</feature>
<feature type="region of interest" description="Disordered" evidence="1">
    <location>
        <begin position="847"/>
        <end position="1007"/>
    </location>
</feature>
<feature type="compositionally biased region" description="Polar residues" evidence="1">
    <location>
        <begin position="387"/>
        <end position="397"/>
    </location>
</feature>
<feature type="compositionally biased region" description="Basic residues" evidence="1">
    <location>
        <begin position="936"/>
        <end position="947"/>
    </location>
</feature>
<feature type="compositionally biased region" description="Polar residues" evidence="1">
    <location>
        <begin position="154"/>
        <end position="187"/>
    </location>
</feature>
<protein>
    <submittedName>
        <fullName evidence="2">CEP170_C domain-containing protein</fullName>
    </submittedName>
</protein>